<dbReference type="RefSeq" id="WP_215488631.1">
    <property type="nucleotide sequence ID" value="NZ_BAAAPJ010000002.1"/>
</dbReference>
<dbReference type="EMBL" id="JAFLHG010000020">
    <property type="protein sequence ID" value="MBT8799397.1"/>
    <property type="molecule type" value="Genomic_DNA"/>
</dbReference>
<gene>
    <name evidence="1" type="ORF">J0P97_15165</name>
</gene>
<name>A0ABS5XXZ4_9MICO</name>
<proteinExistence type="predicted"/>
<protein>
    <submittedName>
        <fullName evidence="1">Uncharacterized protein</fullName>
    </submittedName>
</protein>
<keyword evidence="2" id="KW-1185">Reference proteome</keyword>
<organism evidence="1 2">
    <name type="scientific">Microbacterium flavum</name>
    <dbReference type="NCBI Taxonomy" id="415216"/>
    <lineage>
        <taxon>Bacteria</taxon>
        <taxon>Bacillati</taxon>
        <taxon>Actinomycetota</taxon>
        <taxon>Actinomycetes</taxon>
        <taxon>Micrococcales</taxon>
        <taxon>Microbacteriaceae</taxon>
        <taxon>Microbacterium</taxon>
    </lineage>
</organism>
<sequence>MVTLLLDSTQLEVALSPIERTLARRSDPVRVPRDLIRRVQLTDDAWTWLRGVPSPGTLVRGAFAMGTWASASGDDFVVVRRRHPAAVIDLDADAEFSRLVLTTSHGLALVRALRLDGDDVAEDVAEIAARAPRARRPRASRAPRPATA</sequence>
<reference evidence="1 2" key="1">
    <citation type="submission" date="2021-03" db="EMBL/GenBank/DDBJ databases">
        <title>Microbacterium pauli sp. nov., isolated from microfiltered milk.</title>
        <authorList>
            <person name="Bellassi P."/>
            <person name="Fontana A."/>
            <person name="Callegari M.L."/>
            <person name="Lorenzo M."/>
            <person name="Cappa F."/>
        </authorList>
    </citation>
    <scope>NUCLEOTIDE SEQUENCE [LARGE SCALE GENOMIC DNA]</scope>
    <source>
        <strain evidence="1 2">DSM 18909</strain>
    </source>
</reference>
<evidence type="ECO:0000313" key="1">
    <source>
        <dbReference type="EMBL" id="MBT8799397.1"/>
    </source>
</evidence>
<evidence type="ECO:0000313" key="2">
    <source>
        <dbReference type="Proteomes" id="UP000740605"/>
    </source>
</evidence>
<dbReference type="Proteomes" id="UP000740605">
    <property type="component" value="Unassembled WGS sequence"/>
</dbReference>
<accession>A0ABS5XXZ4</accession>
<comment type="caution">
    <text evidence="1">The sequence shown here is derived from an EMBL/GenBank/DDBJ whole genome shotgun (WGS) entry which is preliminary data.</text>
</comment>